<sequence>MMRDKRNQKGHDVNMPLRIDKNTEKVIDEFVSKGNLTTGALVDFTGLSRPTVTKRLDRLHAAEFVEYVHEPTALWQLTKDPRTH</sequence>
<evidence type="ECO:0000313" key="2">
    <source>
        <dbReference type="EMBL" id="MFC6888470.1"/>
    </source>
</evidence>
<organism evidence="2 3">
    <name type="scientific">Halorubrum trueperi</name>
    <dbReference type="NCBI Taxonomy" id="2004704"/>
    <lineage>
        <taxon>Archaea</taxon>
        <taxon>Methanobacteriati</taxon>
        <taxon>Methanobacteriota</taxon>
        <taxon>Stenosarchaea group</taxon>
        <taxon>Halobacteria</taxon>
        <taxon>Halobacteriales</taxon>
        <taxon>Haloferacaceae</taxon>
        <taxon>Halorubrum</taxon>
    </lineage>
</organism>
<dbReference type="EMBL" id="JBHSXI010000004">
    <property type="protein sequence ID" value="MFC6888470.1"/>
    <property type="molecule type" value="Genomic_DNA"/>
</dbReference>
<protein>
    <submittedName>
        <fullName evidence="2">MarR family transcriptional regulator</fullName>
    </submittedName>
</protein>
<dbReference type="Gene3D" id="1.10.10.10">
    <property type="entry name" value="Winged helix-like DNA-binding domain superfamily/Winged helix DNA-binding domain"/>
    <property type="match status" value="1"/>
</dbReference>
<gene>
    <name evidence="2" type="ORF">ACFQEY_05355</name>
</gene>
<dbReference type="GO" id="GO:0006355">
    <property type="term" value="P:regulation of DNA-templated transcription"/>
    <property type="evidence" value="ECO:0007669"/>
    <property type="project" value="UniProtKB-ARBA"/>
</dbReference>
<dbReference type="Proteomes" id="UP001596333">
    <property type="component" value="Unassembled WGS sequence"/>
</dbReference>
<dbReference type="InterPro" id="IPR036388">
    <property type="entry name" value="WH-like_DNA-bd_sf"/>
</dbReference>
<proteinExistence type="predicted"/>
<name>A0ABD5UG37_9EURY</name>
<dbReference type="RefSeq" id="WP_379765498.1">
    <property type="nucleotide sequence ID" value="NZ_JBHSXI010000004.1"/>
</dbReference>
<dbReference type="SUPFAM" id="SSF46785">
    <property type="entry name" value="Winged helix' DNA-binding domain"/>
    <property type="match status" value="1"/>
</dbReference>
<keyword evidence="3" id="KW-1185">Reference proteome</keyword>
<feature type="domain" description="HTH marR-type" evidence="1">
    <location>
        <begin position="34"/>
        <end position="72"/>
    </location>
</feature>
<comment type="caution">
    <text evidence="2">The sequence shown here is derived from an EMBL/GenBank/DDBJ whole genome shotgun (WGS) entry which is preliminary data.</text>
</comment>
<evidence type="ECO:0000259" key="1">
    <source>
        <dbReference type="Pfam" id="PF12802"/>
    </source>
</evidence>
<reference evidence="2 3" key="1">
    <citation type="journal article" date="2019" name="Int. J. Syst. Evol. Microbiol.">
        <title>The Global Catalogue of Microorganisms (GCM) 10K type strain sequencing project: providing services to taxonomists for standard genome sequencing and annotation.</title>
        <authorList>
            <consortium name="The Broad Institute Genomics Platform"/>
            <consortium name="The Broad Institute Genome Sequencing Center for Infectious Disease"/>
            <person name="Wu L."/>
            <person name="Ma J."/>
        </authorList>
    </citation>
    <scope>NUCLEOTIDE SEQUENCE [LARGE SCALE GENOMIC DNA]</scope>
    <source>
        <strain evidence="2 3">Y73</strain>
    </source>
</reference>
<dbReference type="InterPro" id="IPR000835">
    <property type="entry name" value="HTH_MarR-typ"/>
</dbReference>
<dbReference type="AlphaFoldDB" id="A0ABD5UG37"/>
<accession>A0ABD5UG37</accession>
<evidence type="ECO:0000313" key="3">
    <source>
        <dbReference type="Proteomes" id="UP001596333"/>
    </source>
</evidence>
<dbReference type="InterPro" id="IPR036390">
    <property type="entry name" value="WH_DNA-bd_sf"/>
</dbReference>
<dbReference type="Pfam" id="PF12802">
    <property type="entry name" value="MarR_2"/>
    <property type="match status" value="1"/>
</dbReference>